<accession>A0ABQ6YYJ2</accession>
<protein>
    <submittedName>
        <fullName evidence="2">Uncharacterized protein</fullName>
    </submittedName>
</protein>
<comment type="caution">
    <text evidence="2">The sequence shown here is derived from an EMBL/GenBank/DDBJ whole genome shotgun (WGS) entry which is preliminary data.</text>
</comment>
<evidence type="ECO:0000313" key="2">
    <source>
        <dbReference type="EMBL" id="KAF1302854.1"/>
    </source>
</evidence>
<feature type="region of interest" description="Disordered" evidence="1">
    <location>
        <begin position="1"/>
        <end position="33"/>
    </location>
</feature>
<keyword evidence="3" id="KW-1185">Reference proteome</keyword>
<reference evidence="2 3" key="1">
    <citation type="submission" date="2016-06" db="EMBL/GenBank/DDBJ databases">
        <title>Four novel species of enterococci isolated from chicken manure.</title>
        <authorList>
            <person name="Van Tyne D."/>
        </authorList>
    </citation>
    <scope>NUCLEOTIDE SEQUENCE [LARGE SCALE GENOMIC DNA]</scope>
    <source>
        <strain evidence="2 3">CU12B</strain>
    </source>
</reference>
<dbReference type="EMBL" id="MAEL01000045">
    <property type="protein sequence ID" value="KAF1302854.1"/>
    <property type="molecule type" value="Genomic_DNA"/>
</dbReference>
<proteinExistence type="predicted"/>
<evidence type="ECO:0000313" key="3">
    <source>
        <dbReference type="Proteomes" id="UP000782705"/>
    </source>
</evidence>
<evidence type="ECO:0000256" key="1">
    <source>
        <dbReference type="SAM" id="MobiDB-lite"/>
    </source>
</evidence>
<dbReference type="RefSeq" id="WP_161902512.1">
    <property type="nucleotide sequence ID" value="NZ_MAEL01000045.1"/>
</dbReference>
<sequence length="101" mass="11625">MKIPPNLPVFHAQHPTTKPDVQSPDKKETSTIEKPINKKAPSLADDSRRWAEDIRLHHPEKYTEWVARNKEKTLSGYPDLSPLPHGFSIRDYYAAQNPPKE</sequence>
<name>A0ABQ6YYJ2_9ENTE</name>
<gene>
    <name evidence="2" type="ORF">BAU17_11600</name>
</gene>
<organism evidence="2 3">
    <name type="scientific">Candidatus Enterococcus willemsii</name>
    <dbReference type="NCBI Taxonomy" id="1857215"/>
    <lineage>
        <taxon>Bacteria</taxon>
        <taxon>Bacillati</taxon>
        <taxon>Bacillota</taxon>
        <taxon>Bacilli</taxon>
        <taxon>Lactobacillales</taxon>
        <taxon>Enterococcaceae</taxon>
        <taxon>Enterococcus</taxon>
    </lineage>
</organism>
<dbReference type="Proteomes" id="UP000782705">
    <property type="component" value="Unassembled WGS sequence"/>
</dbReference>